<evidence type="ECO:0000256" key="1">
    <source>
        <dbReference type="SAM" id="MobiDB-lite"/>
    </source>
</evidence>
<organism evidence="2 3">
    <name type="scientific">Lophiotrema nucula</name>
    <dbReference type="NCBI Taxonomy" id="690887"/>
    <lineage>
        <taxon>Eukaryota</taxon>
        <taxon>Fungi</taxon>
        <taxon>Dikarya</taxon>
        <taxon>Ascomycota</taxon>
        <taxon>Pezizomycotina</taxon>
        <taxon>Dothideomycetes</taxon>
        <taxon>Pleosporomycetidae</taxon>
        <taxon>Pleosporales</taxon>
        <taxon>Lophiotremataceae</taxon>
        <taxon>Lophiotrema</taxon>
    </lineage>
</organism>
<feature type="compositionally biased region" description="Basic and acidic residues" evidence="1">
    <location>
        <begin position="162"/>
        <end position="172"/>
    </location>
</feature>
<feature type="compositionally biased region" description="Polar residues" evidence="1">
    <location>
        <begin position="26"/>
        <end position="37"/>
    </location>
</feature>
<proteinExistence type="predicted"/>
<name>A0A6A5ZLV8_9PLEO</name>
<dbReference type="EMBL" id="ML977314">
    <property type="protein sequence ID" value="KAF2119843.1"/>
    <property type="molecule type" value="Genomic_DNA"/>
</dbReference>
<reference evidence="2" key="1">
    <citation type="journal article" date="2020" name="Stud. Mycol.">
        <title>101 Dothideomycetes genomes: a test case for predicting lifestyles and emergence of pathogens.</title>
        <authorList>
            <person name="Haridas S."/>
            <person name="Albert R."/>
            <person name="Binder M."/>
            <person name="Bloem J."/>
            <person name="Labutti K."/>
            <person name="Salamov A."/>
            <person name="Andreopoulos B."/>
            <person name="Baker S."/>
            <person name="Barry K."/>
            <person name="Bills G."/>
            <person name="Bluhm B."/>
            <person name="Cannon C."/>
            <person name="Castanera R."/>
            <person name="Culley D."/>
            <person name="Daum C."/>
            <person name="Ezra D."/>
            <person name="Gonzalez J."/>
            <person name="Henrissat B."/>
            <person name="Kuo A."/>
            <person name="Liang C."/>
            <person name="Lipzen A."/>
            <person name="Lutzoni F."/>
            <person name="Magnuson J."/>
            <person name="Mondo S."/>
            <person name="Nolan M."/>
            <person name="Ohm R."/>
            <person name="Pangilinan J."/>
            <person name="Park H.-J."/>
            <person name="Ramirez L."/>
            <person name="Alfaro M."/>
            <person name="Sun H."/>
            <person name="Tritt A."/>
            <person name="Yoshinaga Y."/>
            <person name="Zwiers L.-H."/>
            <person name="Turgeon B."/>
            <person name="Goodwin S."/>
            <person name="Spatafora J."/>
            <person name="Crous P."/>
            <person name="Grigoriev I."/>
        </authorList>
    </citation>
    <scope>NUCLEOTIDE SEQUENCE</scope>
    <source>
        <strain evidence="2">CBS 627.86</strain>
    </source>
</reference>
<dbReference type="Proteomes" id="UP000799770">
    <property type="component" value="Unassembled WGS sequence"/>
</dbReference>
<protein>
    <submittedName>
        <fullName evidence="2">Uncharacterized protein</fullName>
    </submittedName>
</protein>
<dbReference type="OrthoDB" id="3945111at2759"/>
<feature type="compositionally biased region" description="Polar residues" evidence="1">
    <location>
        <begin position="195"/>
        <end position="205"/>
    </location>
</feature>
<feature type="compositionally biased region" description="Basic and acidic residues" evidence="1">
    <location>
        <begin position="546"/>
        <end position="578"/>
    </location>
</feature>
<feature type="region of interest" description="Disordered" evidence="1">
    <location>
        <begin position="271"/>
        <end position="293"/>
    </location>
</feature>
<feature type="region of interest" description="Disordered" evidence="1">
    <location>
        <begin position="143"/>
        <end position="216"/>
    </location>
</feature>
<dbReference type="AlphaFoldDB" id="A0A6A5ZLV8"/>
<keyword evidence="3" id="KW-1185">Reference proteome</keyword>
<gene>
    <name evidence="2" type="ORF">BDV96DRAFT_595464</name>
</gene>
<evidence type="ECO:0000313" key="2">
    <source>
        <dbReference type="EMBL" id="KAF2119843.1"/>
    </source>
</evidence>
<accession>A0A6A5ZLV8</accession>
<evidence type="ECO:0000313" key="3">
    <source>
        <dbReference type="Proteomes" id="UP000799770"/>
    </source>
</evidence>
<feature type="compositionally biased region" description="Pro residues" evidence="1">
    <location>
        <begin position="465"/>
        <end position="476"/>
    </location>
</feature>
<feature type="region of interest" description="Disordered" evidence="1">
    <location>
        <begin position="1"/>
        <end position="38"/>
    </location>
</feature>
<feature type="region of interest" description="Disordered" evidence="1">
    <location>
        <begin position="459"/>
        <end position="488"/>
    </location>
</feature>
<sequence>MANVAGPSSGAGTPQGSPAAPGHLTRINTGSSDSSSLYAPLPPGRYTLPIHGSCPRCHHLHQAATVKIRVSASSNKKNKVNCERCGASWLALGGGNSTTISLLSQESADPDPIEVNVRNALINMVRSATFIASPTALADVPESLSRVQSHAPSVHSPMDSPVVEKHQSHSAEPKSTPPPSFDAKLALPIDEEATAANSPNGSTRFASHPVKGENKTKRLATQLKKLRERFPFLRSFRFGGWKLGRKSKMSEKQRGKLPIIRTLGSLSKIPDDSGSHVATSVPNIGGVLGPDEEAPETRRYEDQTAKAASVAQLDHTFDFNITKEELKQMSREDRIEWVRKQFSALKPKCNCSDDCDCRHSSTSAVSTSDDDGNTLPQLNPTRASIITLPTHPVGRRRSINEFFIGTLGIGARFDSQSVGPVEYAQSVASTNTSQAATLWEGMTATSGPSPMYLGVVHHHRHRSPSPRPRSVPPGSPIFPRHGRAHMDQDGVDRRWSGDSFTAVGSVAGIGRQGMDTRSIASPQRTLTAGPHRPPSSLVHFQLPPRDSADGDASHESAPRINDHRTSNESNRDATESIP</sequence>
<feature type="region of interest" description="Disordered" evidence="1">
    <location>
        <begin position="522"/>
        <end position="578"/>
    </location>
</feature>